<reference evidence="1 2" key="1">
    <citation type="submission" date="2015-04" db="EMBL/GenBank/DDBJ databases">
        <authorList>
            <person name="Syromyatnikov M.Y."/>
            <person name="Popov V.N."/>
        </authorList>
    </citation>
    <scope>NUCLEOTIDE SEQUENCE [LARGE SCALE GENOMIC DNA]</scope>
    <source>
        <strain evidence="1">WF-38-12</strain>
    </source>
</reference>
<accession>A0A0U1LN49</accession>
<dbReference type="Proteomes" id="UP000054383">
    <property type="component" value="Unassembled WGS sequence"/>
</dbReference>
<keyword evidence="1" id="KW-0436">Ligase</keyword>
<dbReference type="InterPro" id="IPR016024">
    <property type="entry name" value="ARM-type_fold"/>
</dbReference>
<protein>
    <submittedName>
        <fullName evidence="1">Putative glutamine--tRNA ligase</fullName>
    </submittedName>
</protein>
<dbReference type="SUPFAM" id="SSF48371">
    <property type="entry name" value="ARM repeat"/>
    <property type="match status" value="1"/>
</dbReference>
<gene>
    <name evidence="1" type="ORF">PISL3812_01813</name>
</gene>
<dbReference type="OMA" id="NGREHMK"/>
<dbReference type="OrthoDB" id="2013972at2759"/>
<dbReference type="STRING" id="28573.A0A0U1LN49"/>
<evidence type="ECO:0000313" key="1">
    <source>
        <dbReference type="EMBL" id="CRG84537.1"/>
    </source>
</evidence>
<evidence type="ECO:0000313" key="2">
    <source>
        <dbReference type="Proteomes" id="UP000054383"/>
    </source>
</evidence>
<keyword evidence="2" id="KW-1185">Reference proteome</keyword>
<dbReference type="GO" id="GO:0016874">
    <property type="term" value="F:ligase activity"/>
    <property type="evidence" value="ECO:0007669"/>
    <property type="project" value="UniProtKB-KW"/>
</dbReference>
<dbReference type="AlphaFoldDB" id="A0A0U1LN49"/>
<sequence>MSATGHAYRHSLRRAPSRPEFVWISDDLLSSAFRRFVNGQQRRYESRVPGPLEARKRLARRRNTALATSGQPFDVPANVANLFGANGSGHVRQWDDSSWSPRWPEPLELFSYSNPPPAPQVPSFLENADILSETQFPDSAVFKIPLNRDNITQKTKKIKTNTPEPQTFEASLARCSTVEDVRKALEWHQIDIRKVPDHSRLIFNHFCHVTFRAGKDARIYDLIEFLNDTTLNVSGVGNYRALFSYINDSEMHVAYREMLIDQTTTAIELGLVPISEVNEIIQYLPQIAETPDRPFKFQQVEQLSYLYYRVWDSLRASKVFTLHEIYHDILDPWLEQLLDLHDERYLCLARDIMTAYYASMRPFADSISGRALQLFTTGKAPVDIEFLESWLDRCFAIGDSGSLQLANDAIIAYHSTEKGLSDLVTNQLLKFLTSPGELAGHKQNAAEAIRSLMQRLDGDLTTRYIVYITEKLVFSINNDDVRSRALVIWRHCLKYMNNQTAFSLPVLSETPKATHWRGSPGLRIALRLWIWSALRSPVDPATANTPRVEQLKQTDKTAMTLLKLFDGFTTVTKSHWWNRTEILPRLIYNLQRLNVPCNDTLMKTYALLTGIQITGGATLHAFRKLEEGKISLKDAALHRDTFNATKVYLLSSYLPYIQDVDVTGPEFVETMLRSIEQGRESIEGILTLMSFHTPLKIGLAIASTPPKGRFRQKYPNPPKHFKRLPLRGPKASKEDKYALDPQACVAFIELMATCIATSDKLTPRAAFNLVTHLYTFTIHHFGPVRPALVRAMYHCGVTRFRQNGQGVSRVQEAYIMGLVSRFEDPRAVKGLMDGSYVKIDHHDV</sequence>
<proteinExistence type="predicted"/>
<organism evidence="1 2">
    <name type="scientific">Talaromyces islandicus</name>
    <name type="common">Penicillium islandicum</name>
    <dbReference type="NCBI Taxonomy" id="28573"/>
    <lineage>
        <taxon>Eukaryota</taxon>
        <taxon>Fungi</taxon>
        <taxon>Dikarya</taxon>
        <taxon>Ascomycota</taxon>
        <taxon>Pezizomycotina</taxon>
        <taxon>Eurotiomycetes</taxon>
        <taxon>Eurotiomycetidae</taxon>
        <taxon>Eurotiales</taxon>
        <taxon>Trichocomaceae</taxon>
        <taxon>Talaromyces</taxon>
        <taxon>Talaromyces sect. Islandici</taxon>
    </lineage>
</organism>
<dbReference type="EMBL" id="CVMT01000001">
    <property type="protein sequence ID" value="CRG84537.1"/>
    <property type="molecule type" value="Genomic_DNA"/>
</dbReference>
<name>A0A0U1LN49_TALIS</name>